<dbReference type="Pfam" id="PF02875">
    <property type="entry name" value="Mur_ligase_C"/>
    <property type="match status" value="1"/>
</dbReference>
<organism evidence="10">
    <name type="scientific">Desulfatirhabdium butyrativorans</name>
    <dbReference type="NCBI Taxonomy" id="340467"/>
    <lineage>
        <taxon>Bacteria</taxon>
        <taxon>Pseudomonadati</taxon>
        <taxon>Thermodesulfobacteriota</taxon>
        <taxon>Desulfobacteria</taxon>
        <taxon>Desulfobacterales</taxon>
        <taxon>Desulfatirhabdiaceae</taxon>
        <taxon>Desulfatirhabdium</taxon>
    </lineage>
</organism>
<dbReference type="Pfam" id="PF08245">
    <property type="entry name" value="Mur_ligase_M"/>
    <property type="match status" value="1"/>
</dbReference>
<dbReference type="Gene3D" id="3.40.1190.10">
    <property type="entry name" value="Mur-like, catalytic domain"/>
    <property type="match status" value="1"/>
</dbReference>
<dbReference type="EMBL" id="DSUH01000130">
    <property type="protein sequence ID" value="HGU32335.1"/>
    <property type="molecule type" value="Genomic_DNA"/>
</dbReference>
<dbReference type="GO" id="GO:0009252">
    <property type="term" value="P:peptidoglycan biosynthetic process"/>
    <property type="evidence" value="ECO:0007669"/>
    <property type="project" value="UniProtKB-KW"/>
</dbReference>
<dbReference type="AlphaFoldDB" id="A0A7C4RMX5"/>
<sequence>MRPSRRPPVRSRNLPVAEAFCIPDRVRHVHFIAICGTAMAAVACMLKELGYRVTGSDAGVYPPISTFLAERGIDILEGYDPAHLDERPDLIVIGNAVSRNNPQVVRAIETGIPCCSMPQAIRRFAVGEKKAIVVCGTHGKTTTSSLIAWMLCTAGFDPSFIVGGIVEGFGSNYRLGHGEFIVLEGDEYDTAFFDKEAKFLHYPAYRAVLTGIEYDHADIFSDIGAIRREFSKFLNRMPKNGRVFAFDTGEHLDAVLAEYTGEVERYGQREESSWRLTDLCLDGEETRFSVLHCGRVFGEWVSPLMGRHNAWNALAAIAVAESVGVSSETIASGLRSFPGVRRRQQVRGVVNGVTVMDDFAHHPTAIRETLQAVRSRFPEARIIAVFEPGTHTSMRAVFQEAFPDAFLSADLVWLRAPTRIAKVPENERISVERLVTELTGRGKEARLFLDTQDIVMEAVRTTRPGDLVLVMSNSGFENIHERLIEALKR</sequence>
<accession>A0A7C4RMX5</accession>
<keyword evidence="2" id="KW-0132">Cell division</keyword>
<dbReference type="GO" id="GO:0071555">
    <property type="term" value="P:cell wall organization"/>
    <property type="evidence" value="ECO:0007669"/>
    <property type="project" value="UniProtKB-KW"/>
</dbReference>
<evidence type="ECO:0000313" key="10">
    <source>
        <dbReference type="EMBL" id="HGU32335.1"/>
    </source>
</evidence>
<comment type="caution">
    <text evidence="10">The sequence shown here is derived from an EMBL/GenBank/DDBJ whole genome shotgun (WGS) entry which is preliminary data.</text>
</comment>
<gene>
    <name evidence="10" type="primary">mpl</name>
    <name evidence="10" type="ORF">ENS29_05710</name>
</gene>
<dbReference type="GO" id="GO:0016881">
    <property type="term" value="F:acid-amino acid ligase activity"/>
    <property type="evidence" value="ECO:0007669"/>
    <property type="project" value="InterPro"/>
</dbReference>
<dbReference type="InterPro" id="IPR000713">
    <property type="entry name" value="Mur_ligase_N"/>
</dbReference>
<keyword evidence="7" id="KW-0131">Cell cycle</keyword>
<dbReference type="InterPro" id="IPR050061">
    <property type="entry name" value="MurCDEF_pg_biosynth"/>
</dbReference>
<reference evidence="10" key="1">
    <citation type="journal article" date="2020" name="mSystems">
        <title>Genome- and Community-Level Interaction Insights into Carbon Utilization and Element Cycling Functions of Hydrothermarchaeota in Hydrothermal Sediment.</title>
        <authorList>
            <person name="Zhou Z."/>
            <person name="Liu Y."/>
            <person name="Xu W."/>
            <person name="Pan J."/>
            <person name="Luo Z.H."/>
            <person name="Li M."/>
        </authorList>
    </citation>
    <scope>NUCLEOTIDE SEQUENCE [LARGE SCALE GENOMIC DNA]</scope>
    <source>
        <strain evidence="10">SpSt-477</strain>
    </source>
</reference>
<dbReference type="NCBIfam" id="TIGR01081">
    <property type="entry name" value="mpl"/>
    <property type="match status" value="1"/>
</dbReference>
<dbReference type="GO" id="GO:0005524">
    <property type="term" value="F:ATP binding"/>
    <property type="evidence" value="ECO:0007669"/>
    <property type="project" value="UniProtKB-KW"/>
</dbReference>
<feature type="domain" description="Rhodanese" evidence="9">
    <location>
        <begin position="118"/>
        <end position="177"/>
    </location>
</feature>
<evidence type="ECO:0000256" key="3">
    <source>
        <dbReference type="ARBA" id="ARBA00022741"/>
    </source>
</evidence>
<dbReference type="PANTHER" id="PTHR43445">
    <property type="entry name" value="UDP-N-ACETYLMURAMATE--L-ALANINE LIGASE-RELATED"/>
    <property type="match status" value="1"/>
</dbReference>
<evidence type="ECO:0000256" key="6">
    <source>
        <dbReference type="ARBA" id="ARBA00022984"/>
    </source>
</evidence>
<dbReference type="Gene3D" id="3.40.50.720">
    <property type="entry name" value="NAD(P)-binding Rossmann-like Domain"/>
    <property type="match status" value="1"/>
</dbReference>
<keyword evidence="3" id="KW-0547">Nucleotide-binding</keyword>
<evidence type="ECO:0000256" key="7">
    <source>
        <dbReference type="ARBA" id="ARBA00023306"/>
    </source>
</evidence>
<keyword evidence="1 10" id="KW-0436">Ligase</keyword>
<dbReference type="InterPro" id="IPR004101">
    <property type="entry name" value="Mur_ligase_C"/>
</dbReference>
<dbReference type="GO" id="GO:0051301">
    <property type="term" value="P:cell division"/>
    <property type="evidence" value="ECO:0007669"/>
    <property type="project" value="UniProtKB-KW"/>
</dbReference>
<keyword evidence="5" id="KW-0133">Cell shape</keyword>
<dbReference type="InterPro" id="IPR036615">
    <property type="entry name" value="Mur_ligase_C_dom_sf"/>
</dbReference>
<dbReference type="SUPFAM" id="SSF51984">
    <property type="entry name" value="MurCD N-terminal domain"/>
    <property type="match status" value="1"/>
</dbReference>
<evidence type="ECO:0000256" key="8">
    <source>
        <dbReference type="ARBA" id="ARBA00023316"/>
    </source>
</evidence>
<evidence type="ECO:0000256" key="4">
    <source>
        <dbReference type="ARBA" id="ARBA00022840"/>
    </source>
</evidence>
<evidence type="ECO:0000256" key="5">
    <source>
        <dbReference type="ARBA" id="ARBA00022960"/>
    </source>
</evidence>
<protein>
    <submittedName>
        <fullName evidence="10">UDP-N-acetylmuramate:L-alanyl-gamma-D-glutamyl-meso-diaminopimelate ligase</fullName>
    </submittedName>
</protein>
<dbReference type="SUPFAM" id="SSF53244">
    <property type="entry name" value="MurD-like peptide ligases, peptide-binding domain"/>
    <property type="match status" value="1"/>
</dbReference>
<evidence type="ECO:0000256" key="1">
    <source>
        <dbReference type="ARBA" id="ARBA00022598"/>
    </source>
</evidence>
<evidence type="ECO:0000259" key="9">
    <source>
        <dbReference type="PROSITE" id="PS50206"/>
    </source>
</evidence>
<dbReference type="InterPro" id="IPR001763">
    <property type="entry name" value="Rhodanese-like_dom"/>
</dbReference>
<keyword evidence="8" id="KW-0961">Cell wall biogenesis/degradation</keyword>
<dbReference type="InterPro" id="IPR005757">
    <property type="entry name" value="Mpl"/>
</dbReference>
<name>A0A7C4RMX5_9BACT</name>
<dbReference type="GO" id="GO:0008360">
    <property type="term" value="P:regulation of cell shape"/>
    <property type="evidence" value="ECO:0007669"/>
    <property type="project" value="UniProtKB-KW"/>
</dbReference>
<proteinExistence type="predicted"/>
<dbReference type="Pfam" id="PF01225">
    <property type="entry name" value="Mur_ligase"/>
    <property type="match status" value="1"/>
</dbReference>
<keyword evidence="4" id="KW-0067">ATP-binding</keyword>
<dbReference type="InterPro" id="IPR036565">
    <property type="entry name" value="Mur-like_cat_sf"/>
</dbReference>
<dbReference type="PROSITE" id="PS50206">
    <property type="entry name" value="RHODANESE_3"/>
    <property type="match status" value="1"/>
</dbReference>
<dbReference type="Gene3D" id="3.90.190.20">
    <property type="entry name" value="Mur ligase, C-terminal domain"/>
    <property type="match status" value="1"/>
</dbReference>
<evidence type="ECO:0000256" key="2">
    <source>
        <dbReference type="ARBA" id="ARBA00022618"/>
    </source>
</evidence>
<keyword evidence="6" id="KW-0573">Peptidoglycan synthesis</keyword>
<dbReference type="SUPFAM" id="SSF53623">
    <property type="entry name" value="MurD-like peptide ligases, catalytic domain"/>
    <property type="match status" value="1"/>
</dbReference>
<dbReference type="InterPro" id="IPR013221">
    <property type="entry name" value="Mur_ligase_cen"/>
</dbReference>
<dbReference type="PANTHER" id="PTHR43445:SF5">
    <property type="entry name" value="UDP-N-ACETYLMURAMATE--L-ALANYL-GAMMA-D-GLUTAMYL-MESO-2,6-DIAMINOHEPTANDIOATE LIGASE"/>
    <property type="match status" value="1"/>
</dbReference>